<dbReference type="AGR" id="MGI:1922647"/>
<dbReference type="MGI" id="MGI:1922647">
    <property type="gene designation" value="Arhgap24"/>
</dbReference>
<protein>
    <submittedName>
        <fullName evidence="2">Uncharacterized protein</fullName>
    </submittedName>
</protein>
<dbReference type="RefSeq" id="NP_083546.2">
    <property type="nucleotide sequence ID" value="NM_029270.2"/>
</dbReference>
<gene>
    <name evidence="3" type="primary">Arhgap24</name>
</gene>
<accession>Q8BHH3</accession>
<keyword evidence="1" id="KW-1133">Transmembrane helix</keyword>
<reference evidence="2" key="8">
    <citation type="journal article" date="2005" name="Science">
        <title>Antisense Transcription in the Mammalian Transcriptome.</title>
        <authorList>
            <consortium name="RIKEN Genome Exploration Research Group and Genome Science Group (Genome Network Project Core Group) and the FANTOM Consortium"/>
        </authorList>
    </citation>
    <scope>NUCLEOTIDE SEQUENCE</scope>
    <source>
        <strain evidence="2">C57BL/6J</strain>
        <tissue evidence="2">Medulla oblongata</tissue>
    </source>
</reference>
<evidence type="ECO:0000313" key="3">
    <source>
        <dbReference type="MGI" id="MGI:1922647"/>
    </source>
</evidence>
<reference evidence="2" key="7">
    <citation type="journal article" date="2005" name="Science">
        <title>The Transcriptional Landscape of the Mammalian Genome.</title>
        <authorList>
            <consortium name="The FANTOM Consortium"/>
            <consortium name="Riken Genome Exploration Research Group and Genome Science Group (Genome Network Project Core Group)"/>
        </authorList>
    </citation>
    <scope>NUCLEOTIDE SEQUENCE</scope>
    <source>
        <strain evidence="2">C57BL/6J</strain>
        <tissue evidence="2">Medulla oblongata</tissue>
    </source>
</reference>
<keyword evidence="1" id="KW-0472">Membrane</keyword>
<dbReference type="KEGG" id="mmu:231532"/>
<dbReference type="EMBL" id="AK031879">
    <property type="protein sequence ID" value="BAC27590.1"/>
    <property type="molecule type" value="mRNA"/>
</dbReference>
<evidence type="ECO:0000256" key="1">
    <source>
        <dbReference type="SAM" id="Phobius"/>
    </source>
</evidence>
<name>Q8BHH3_MOUSE</name>
<reference evidence="2" key="5">
    <citation type="submission" date="2001-07" db="EMBL/GenBank/DDBJ databases">
        <authorList>
            <person name="Adachi J."/>
            <person name="Aizawa K."/>
            <person name="Akimura T."/>
            <person name="Arakawa T."/>
            <person name="Bono H."/>
            <person name="Carninci P."/>
            <person name="Fukuda S."/>
            <person name="Furuno M."/>
            <person name="Hanagaki T."/>
            <person name="Hara A."/>
            <person name="Hashizume W."/>
            <person name="Hayashida K."/>
            <person name="Hayatsu N."/>
            <person name="Hiramoto K."/>
            <person name="Hiraoka T."/>
            <person name="Hirozane T."/>
            <person name="Hori F."/>
            <person name="Imotani K."/>
            <person name="Ishii Y."/>
            <person name="Itoh M."/>
            <person name="Kagawa I."/>
            <person name="Kasukawa T."/>
            <person name="Katoh H."/>
            <person name="Kawai J."/>
            <person name="Kojima Y."/>
            <person name="Kondo S."/>
            <person name="Konno H."/>
            <person name="Kouda M."/>
            <person name="Koya S."/>
            <person name="Kurihara C."/>
            <person name="Matsuyama T."/>
            <person name="Miyazaki A."/>
            <person name="Murata M."/>
            <person name="Nakamura M."/>
            <person name="Nishi K."/>
            <person name="Nomura K."/>
            <person name="Numazaki R."/>
            <person name="Ohno M."/>
            <person name="Ohsato N."/>
            <person name="Okazaki Y."/>
            <person name="Saito R."/>
            <person name="Saitoh H."/>
            <person name="Sakai C."/>
            <person name="Sakai K."/>
            <person name="Sakazume N."/>
            <person name="Sano H."/>
            <person name="Sasaki D."/>
            <person name="Shibata K."/>
            <person name="Shinagawa A."/>
            <person name="Shiraki T."/>
            <person name="Sogabe Y."/>
            <person name="Tagami M."/>
            <person name="Tagawa A."/>
            <person name="Takahashi F."/>
            <person name="Takaku-Akahira S."/>
            <person name="Takeda Y."/>
            <person name="Tanaka T."/>
            <person name="Tomaru A."/>
            <person name="Toya T."/>
            <person name="Yasunishi A."/>
            <person name="Muramatsu M."/>
            <person name="Hayashizaki Y."/>
        </authorList>
    </citation>
    <scope>NUCLEOTIDE SEQUENCE</scope>
    <source>
        <strain evidence="2">C57BL/6J</strain>
        <tissue evidence="2">Medulla oblongata</tissue>
    </source>
</reference>
<reference evidence="2" key="4">
    <citation type="journal article" date="2001" name="Nature">
        <title>Functional annotation of a full-length mouse cDNA collection.</title>
        <authorList>
            <consortium name="The RIKEN Genome Exploration Research Group Phase II Team and the FANTOM Consortium"/>
        </authorList>
    </citation>
    <scope>NUCLEOTIDE SEQUENCE</scope>
    <source>
        <strain evidence="2">C57BL/6J</strain>
        <tissue evidence="2">Medulla oblongata</tissue>
    </source>
</reference>
<organism evidence="2">
    <name type="scientific">Mus musculus</name>
    <name type="common">Mouse</name>
    <dbReference type="NCBI Taxonomy" id="10090"/>
    <lineage>
        <taxon>Eukaryota</taxon>
        <taxon>Metazoa</taxon>
        <taxon>Chordata</taxon>
        <taxon>Craniata</taxon>
        <taxon>Vertebrata</taxon>
        <taxon>Euteleostomi</taxon>
        <taxon>Mammalia</taxon>
        <taxon>Eutheria</taxon>
        <taxon>Euarchontoglires</taxon>
        <taxon>Glires</taxon>
        <taxon>Rodentia</taxon>
        <taxon>Myomorpha</taxon>
        <taxon>Muroidea</taxon>
        <taxon>Muridae</taxon>
        <taxon>Murinae</taxon>
        <taxon>Mus</taxon>
        <taxon>Mus</taxon>
    </lineage>
</organism>
<dbReference type="GeneID" id="231532"/>
<dbReference type="BioGRID-ORCS" id="231532">
    <property type="hits" value="1 hit in 78 CRISPR screens"/>
</dbReference>
<sequence>MRNLKLSFVNISGYSASMIYSFIVLLTVNAQLHRDRVPSKSSRQFTEPCELRFIILNVYRVWRELCHLSLGKEAGSTHATECQVSLSHTSVTGLYLCSLETE</sequence>
<reference evidence="2" key="1">
    <citation type="journal article" date="1999" name="Methods Enzymol.">
        <title>High-efficiency full-length cDNA cloning.</title>
        <authorList>
            <person name="Carninci P."/>
            <person name="Hayashizaki Y."/>
        </authorList>
    </citation>
    <scope>NUCLEOTIDE SEQUENCE</scope>
    <source>
        <strain evidence="2">C57BL/6J</strain>
        <tissue evidence="2">Medulla oblongata</tissue>
    </source>
</reference>
<evidence type="ECO:0000313" key="2">
    <source>
        <dbReference type="EMBL" id="BAC27590.1"/>
    </source>
</evidence>
<dbReference type="DNASU" id="231532"/>
<proteinExistence type="evidence at transcript level"/>
<keyword evidence="1" id="KW-0812">Transmembrane</keyword>
<reference evidence="2" key="2">
    <citation type="journal article" date="2000" name="Genome Res.">
        <title>Normalization and subtraction of cap-trapper-selected cDNAs to prepare full-length cDNA libraries for rapid discovery of new genes.</title>
        <authorList>
            <person name="Carninci P."/>
            <person name="Shibata Y."/>
            <person name="Hayatsu N."/>
            <person name="Sugahara Y."/>
            <person name="Shibata K."/>
            <person name="Itoh M."/>
            <person name="Konno H."/>
            <person name="Okazaki Y."/>
            <person name="Muramatsu M."/>
            <person name="Hayashizaki Y."/>
        </authorList>
    </citation>
    <scope>NUCLEOTIDE SEQUENCE</scope>
    <source>
        <strain evidence="2">C57BL/6J</strain>
        <tissue evidence="2">Medulla oblongata</tissue>
    </source>
</reference>
<dbReference type="OrthoDB" id="185175at2759"/>
<dbReference type="AlphaFoldDB" id="Q8BHH3"/>
<dbReference type="CTD" id="83478"/>
<reference evidence="2" key="3">
    <citation type="journal article" date="2000" name="Genome Res.">
        <title>RIKEN integrated sequence analysis (RISA) system--384-format sequencing pipeline with 384 multicapillary sequencer.</title>
        <authorList>
            <person name="Shibata K."/>
            <person name="Itoh M."/>
            <person name="Aizawa K."/>
            <person name="Nagaoka S."/>
            <person name="Sasaki N."/>
            <person name="Carninci P."/>
            <person name="Konno H."/>
            <person name="Akiyama J."/>
            <person name="Nishi K."/>
            <person name="Kitsunai T."/>
            <person name="Tashiro H."/>
            <person name="Itoh M."/>
            <person name="Sumi N."/>
            <person name="Ishii Y."/>
            <person name="Nakamura S."/>
            <person name="Hazama M."/>
            <person name="Nishine T."/>
            <person name="Harada A."/>
            <person name="Yamamoto R."/>
            <person name="Matsumoto H."/>
            <person name="Sakaguchi S."/>
            <person name="Ikegami T."/>
            <person name="Kashiwagi K."/>
            <person name="Fujiwake S."/>
            <person name="Inoue K."/>
            <person name="Togawa Y."/>
            <person name="Izawa M."/>
            <person name="Ohara E."/>
            <person name="Watahiki M."/>
            <person name="Yoneda Y."/>
            <person name="Ishikawa T."/>
            <person name="Ozawa K."/>
            <person name="Tanaka T."/>
            <person name="Matsuura S."/>
            <person name="Kawai J."/>
            <person name="Okazaki Y."/>
            <person name="Muramatsu M."/>
            <person name="Inoue Y."/>
            <person name="Kira A."/>
            <person name="Hayashizaki Y."/>
        </authorList>
    </citation>
    <scope>NUCLEOTIDE SEQUENCE</scope>
    <source>
        <strain evidence="2">C57BL/6J</strain>
        <tissue evidence="2">Medulla oblongata</tissue>
    </source>
</reference>
<feature type="transmembrane region" description="Helical" evidence="1">
    <location>
        <begin position="12"/>
        <end position="32"/>
    </location>
</feature>
<reference evidence="2" key="6">
    <citation type="journal article" date="2002" name="Nature">
        <title>Analysis of the mouse transcriptome based on functional annotation of 60,770 full-length cDNAs.</title>
        <authorList>
            <consortium name="The FANTOM Consortium and the RIKEN Genome Exploration Research Group Phase I and II Team"/>
        </authorList>
    </citation>
    <scope>NUCLEOTIDE SEQUENCE</scope>
    <source>
        <strain evidence="2">C57BL/6J</strain>
        <tissue evidence="2">Medulla oblongata</tissue>
    </source>
</reference>